<dbReference type="Proteomes" id="UP000504610">
    <property type="component" value="Chromosome 4"/>
</dbReference>
<dbReference type="SUPFAM" id="SSF54928">
    <property type="entry name" value="RNA-binding domain, RBD"/>
    <property type="match status" value="1"/>
</dbReference>
<sequence length="267" mass="29651">MDAYDILRSEREEFESEAAEKAFADRISGKPRALISVAGYNPNLPEDDIKKELIDLFSSCGDVTRVIVPKDPDHSPNLDRRALVILFGDGAEEKALQLNGTDVGGWNALVKVESDEEDEEAARYRSSLINELMNDPKFWYGVSVRGYDTNLPVDEVETVLKEVFSDCGEITHVFVDTLDKLTNVYFSLQEGEARALALDGIRVGEFELDISGVPSVLSNRPSPFGNGEIGLGYTVPAHMIEFANKDDDEIENKVIAFKKQRRSSSIV</sequence>
<protein>
    <submittedName>
        <fullName evidence="2">Nucleolin 1-like</fullName>
    </submittedName>
</protein>
<reference evidence="1" key="1">
    <citation type="journal article" date="2019" name="Database">
        <title>The radish genome database (RadishGD): an integrated information resource for radish genomics.</title>
        <authorList>
            <person name="Yu H.J."/>
            <person name="Baek S."/>
            <person name="Lee Y.J."/>
            <person name="Cho A."/>
            <person name="Mun J.H."/>
        </authorList>
    </citation>
    <scope>NUCLEOTIDE SEQUENCE [LARGE SCALE GENOMIC DNA]</scope>
    <source>
        <strain evidence="1">cv. WK10039</strain>
    </source>
</reference>
<evidence type="ECO:0000313" key="1">
    <source>
        <dbReference type="Proteomes" id="UP000504610"/>
    </source>
</evidence>
<dbReference type="InterPro" id="IPR012677">
    <property type="entry name" value="Nucleotide-bd_a/b_plait_sf"/>
</dbReference>
<reference evidence="2" key="2">
    <citation type="submission" date="2025-08" db="UniProtKB">
        <authorList>
            <consortium name="RefSeq"/>
        </authorList>
    </citation>
    <scope>IDENTIFICATION</scope>
    <source>
        <tissue evidence="2">Leaf</tissue>
    </source>
</reference>
<dbReference type="GeneID" id="108853121"/>
<proteinExistence type="predicted"/>
<dbReference type="Gene3D" id="3.30.70.330">
    <property type="match status" value="1"/>
</dbReference>
<dbReference type="GO" id="GO:0003676">
    <property type="term" value="F:nucleic acid binding"/>
    <property type="evidence" value="ECO:0007669"/>
    <property type="project" value="InterPro"/>
</dbReference>
<dbReference type="OrthoDB" id="1081531at2759"/>
<accession>A0A6J0NC76</accession>
<dbReference type="InterPro" id="IPR035979">
    <property type="entry name" value="RBD_domain_sf"/>
</dbReference>
<keyword evidence="1" id="KW-1185">Reference proteome</keyword>
<evidence type="ECO:0000313" key="2">
    <source>
        <dbReference type="RefSeq" id="XP_018482079.2"/>
    </source>
</evidence>
<dbReference type="KEGG" id="rsz:108853121"/>
<organism evidence="1 2">
    <name type="scientific">Raphanus sativus</name>
    <name type="common">Radish</name>
    <name type="synonym">Raphanus raphanistrum var. sativus</name>
    <dbReference type="NCBI Taxonomy" id="3726"/>
    <lineage>
        <taxon>Eukaryota</taxon>
        <taxon>Viridiplantae</taxon>
        <taxon>Streptophyta</taxon>
        <taxon>Embryophyta</taxon>
        <taxon>Tracheophyta</taxon>
        <taxon>Spermatophyta</taxon>
        <taxon>Magnoliopsida</taxon>
        <taxon>eudicotyledons</taxon>
        <taxon>Gunneridae</taxon>
        <taxon>Pentapetalae</taxon>
        <taxon>rosids</taxon>
        <taxon>malvids</taxon>
        <taxon>Brassicales</taxon>
        <taxon>Brassicaceae</taxon>
        <taxon>Brassiceae</taxon>
        <taxon>Raphanus</taxon>
    </lineage>
</organism>
<dbReference type="RefSeq" id="XP_018482079.2">
    <property type="nucleotide sequence ID" value="XM_018626577.2"/>
</dbReference>
<name>A0A6J0NC76_RAPSA</name>
<gene>
    <name evidence="2" type="primary">LOC108853121</name>
</gene>
<dbReference type="AlphaFoldDB" id="A0A6J0NC76"/>